<name>A0A4C1SGW4_EUMVA</name>
<reference evidence="1 2" key="1">
    <citation type="journal article" date="2019" name="Commun. Biol.">
        <title>The bagworm genome reveals a unique fibroin gene that provides high tensile strength.</title>
        <authorList>
            <person name="Kono N."/>
            <person name="Nakamura H."/>
            <person name="Ohtoshi R."/>
            <person name="Tomita M."/>
            <person name="Numata K."/>
            <person name="Arakawa K."/>
        </authorList>
    </citation>
    <scope>NUCLEOTIDE SEQUENCE [LARGE SCALE GENOMIC DNA]</scope>
</reference>
<organism evidence="1 2">
    <name type="scientific">Eumeta variegata</name>
    <name type="common">Bagworm moth</name>
    <name type="synonym">Eumeta japonica</name>
    <dbReference type="NCBI Taxonomy" id="151549"/>
    <lineage>
        <taxon>Eukaryota</taxon>
        <taxon>Metazoa</taxon>
        <taxon>Ecdysozoa</taxon>
        <taxon>Arthropoda</taxon>
        <taxon>Hexapoda</taxon>
        <taxon>Insecta</taxon>
        <taxon>Pterygota</taxon>
        <taxon>Neoptera</taxon>
        <taxon>Endopterygota</taxon>
        <taxon>Lepidoptera</taxon>
        <taxon>Glossata</taxon>
        <taxon>Ditrysia</taxon>
        <taxon>Tineoidea</taxon>
        <taxon>Psychidae</taxon>
        <taxon>Oiketicinae</taxon>
        <taxon>Eumeta</taxon>
    </lineage>
</organism>
<proteinExistence type="predicted"/>
<dbReference type="AlphaFoldDB" id="A0A4C1SGW4"/>
<dbReference type="EMBL" id="BGZK01003357">
    <property type="protein sequence ID" value="GBP00418.1"/>
    <property type="molecule type" value="Genomic_DNA"/>
</dbReference>
<evidence type="ECO:0000313" key="1">
    <source>
        <dbReference type="EMBL" id="GBP00418.1"/>
    </source>
</evidence>
<keyword evidence="2" id="KW-1185">Reference proteome</keyword>
<accession>A0A4C1SGW4</accession>
<gene>
    <name evidence="1" type="ORF">EVAR_55915_1</name>
</gene>
<comment type="caution">
    <text evidence="1">The sequence shown here is derived from an EMBL/GenBank/DDBJ whole genome shotgun (WGS) entry which is preliminary data.</text>
</comment>
<dbReference type="Proteomes" id="UP000299102">
    <property type="component" value="Unassembled WGS sequence"/>
</dbReference>
<protein>
    <submittedName>
        <fullName evidence="1">Uncharacterized protein</fullName>
    </submittedName>
</protein>
<sequence>MESNLRGVRQWIPSFLPFSKSKRSYEPSASRFVTAAHEDLQLESGHQYVVSLSYKSSDGGQSELIEEGDLYGSGASGGLGRGAVHTAYVPTERFTAASIETKTTCAPPTFNLHMPNYELCLSVKSVPAINLEYYLCPLINSFLS</sequence>
<evidence type="ECO:0000313" key="2">
    <source>
        <dbReference type="Proteomes" id="UP000299102"/>
    </source>
</evidence>